<dbReference type="EMBL" id="KV722353">
    <property type="protein sequence ID" value="OCH93589.1"/>
    <property type="molecule type" value="Genomic_DNA"/>
</dbReference>
<evidence type="ECO:0000313" key="3">
    <source>
        <dbReference type="Proteomes" id="UP000250043"/>
    </source>
</evidence>
<protein>
    <submittedName>
        <fullName evidence="2">Uncharacterized protein</fullName>
    </submittedName>
</protein>
<dbReference type="OrthoDB" id="3005035at2759"/>
<gene>
    <name evidence="2" type="ORF">OBBRIDRAFT_790114</name>
</gene>
<reference evidence="2 3" key="1">
    <citation type="submission" date="2016-07" db="EMBL/GenBank/DDBJ databases">
        <title>Draft genome of the white-rot fungus Obba rivulosa 3A-2.</title>
        <authorList>
            <consortium name="DOE Joint Genome Institute"/>
            <person name="Miettinen O."/>
            <person name="Riley R."/>
            <person name="Acob R."/>
            <person name="Barry K."/>
            <person name="Cullen D."/>
            <person name="De Vries R."/>
            <person name="Hainaut M."/>
            <person name="Hatakka A."/>
            <person name="Henrissat B."/>
            <person name="Hilden K."/>
            <person name="Kuo R."/>
            <person name="Labutti K."/>
            <person name="Lipzen A."/>
            <person name="Makela M.R."/>
            <person name="Sandor L."/>
            <person name="Spatafora J.W."/>
            <person name="Grigoriev I.V."/>
            <person name="Hibbett D.S."/>
        </authorList>
    </citation>
    <scope>NUCLEOTIDE SEQUENCE [LARGE SCALE GENOMIC DNA]</scope>
    <source>
        <strain evidence="2 3">3A-2</strain>
    </source>
</reference>
<dbReference type="AlphaFoldDB" id="A0A8E2DPV5"/>
<name>A0A8E2DPV5_9APHY</name>
<keyword evidence="3" id="KW-1185">Reference proteome</keyword>
<feature type="region of interest" description="Disordered" evidence="1">
    <location>
        <begin position="12"/>
        <end position="40"/>
    </location>
</feature>
<evidence type="ECO:0000313" key="2">
    <source>
        <dbReference type="EMBL" id="OCH93589.1"/>
    </source>
</evidence>
<accession>A0A8E2DPV5</accession>
<feature type="compositionally biased region" description="Polar residues" evidence="1">
    <location>
        <begin position="78"/>
        <end position="99"/>
    </location>
</feature>
<organism evidence="2 3">
    <name type="scientific">Obba rivulosa</name>
    <dbReference type="NCBI Taxonomy" id="1052685"/>
    <lineage>
        <taxon>Eukaryota</taxon>
        <taxon>Fungi</taxon>
        <taxon>Dikarya</taxon>
        <taxon>Basidiomycota</taxon>
        <taxon>Agaricomycotina</taxon>
        <taxon>Agaricomycetes</taxon>
        <taxon>Polyporales</taxon>
        <taxon>Gelatoporiaceae</taxon>
        <taxon>Obba</taxon>
    </lineage>
</organism>
<sequence length="400" mass="44846">MVNNAHLVHRIARRLSNTDEQPKPPVRQHLSPEPCLPARLPNGAFIQREAEQSAPRELAKQQEEQKLKAELEAALHSPSLSATSPSEHSEADTQGSEPGQSPKPKSVSSLFSSVSLVSANLLSRRRTSQTNPTENKSWKDPEPFEIYRAIEKKDVTFLMEVRDRAFHLLLQKSGDVTPLIYAMRIGKSHQEVAIVLLGALSRYVNNLEDEDMSQPKTKQILKSLRFNLRHAIDFGLQTSQSDLIASFLQTLVMSEGDKWVQSQVDNVAIALRQGSEGKPVQVADEAVRSFATKGLGKADLITSLEDYIANATADLLIMAAWSSALDVVHGEPIPQYYFARDDRVYKAFTDRLDKHRDSTRKLGKRLRWQIEVLREVMEGRSLSFSGKVRVLARKFDQDGA</sequence>
<evidence type="ECO:0000256" key="1">
    <source>
        <dbReference type="SAM" id="MobiDB-lite"/>
    </source>
</evidence>
<dbReference type="Proteomes" id="UP000250043">
    <property type="component" value="Unassembled WGS sequence"/>
</dbReference>
<feature type="region of interest" description="Disordered" evidence="1">
    <location>
        <begin position="77"/>
        <end position="109"/>
    </location>
</feature>
<proteinExistence type="predicted"/>